<accession>A0A8H7TIS8</accession>
<sequence>MIFSLISIFLLAVYTTCVTAVCTPATRLAGAQQVVTAYNLQGIGESATAFSAVPWGDQCVITIAANGLPPVPFSYSGSSSYAFGVETRQLFSSVTGEYKDFPDNGTALIKTNVTLGIRSAIPLPVTFFARVYLDYDADCKIQTIRAIAPSVPSEVLGAIVNFPSLGLPGLTALLLLLGFVPKLLCGLLC</sequence>
<protein>
    <recommendedName>
        <fullName evidence="4">ML-like domain-containing protein</fullName>
    </recommendedName>
</protein>
<keyword evidence="1" id="KW-0732">Signal</keyword>
<keyword evidence="3" id="KW-1185">Reference proteome</keyword>
<dbReference type="AlphaFoldDB" id="A0A8H7TIS8"/>
<evidence type="ECO:0000313" key="2">
    <source>
        <dbReference type="EMBL" id="KAG4420444.1"/>
    </source>
</evidence>
<feature type="signal peptide" evidence="1">
    <location>
        <begin position="1"/>
        <end position="20"/>
    </location>
</feature>
<evidence type="ECO:0000256" key="1">
    <source>
        <dbReference type="SAM" id="SignalP"/>
    </source>
</evidence>
<evidence type="ECO:0008006" key="4">
    <source>
        <dbReference type="Google" id="ProtNLM"/>
    </source>
</evidence>
<dbReference type="OrthoDB" id="3548295at2759"/>
<dbReference type="EMBL" id="JAFJYH010000084">
    <property type="protein sequence ID" value="KAG4420444.1"/>
    <property type="molecule type" value="Genomic_DNA"/>
</dbReference>
<proteinExistence type="predicted"/>
<feature type="chain" id="PRO_5034695414" description="ML-like domain-containing protein" evidence="1">
    <location>
        <begin position="21"/>
        <end position="189"/>
    </location>
</feature>
<reference evidence="2" key="1">
    <citation type="submission" date="2021-02" db="EMBL/GenBank/DDBJ databases">
        <title>Genome sequence Cadophora malorum strain M34.</title>
        <authorList>
            <person name="Stefanovic E."/>
            <person name="Vu D."/>
            <person name="Scully C."/>
            <person name="Dijksterhuis J."/>
            <person name="Roader J."/>
            <person name="Houbraken J."/>
        </authorList>
    </citation>
    <scope>NUCLEOTIDE SEQUENCE</scope>
    <source>
        <strain evidence="2">M34</strain>
    </source>
</reference>
<evidence type="ECO:0000313" key="3">
    <source>
        <dbReference type="Proteomes" id="UP000664132"/>
    </source>
</evidence>
<name>A0A8H7TIS8_9HELO</name>
<comment type="caution">
    <text evidence="2">The sequence shown here is derived from an EMBL/GenBank/DDBJ whole genome shotgun (WGS) entry which is preliminary data.</text>
</comment>
<dbReference type="Proteomes" id="UP000664132">
    <property type="component" value="Unassembled WGS sequence"/>
</dbReference>
<gene>
    <name evidence="2" type="ORF">IFR04_006460</name>
</gene>
<organism evidence="2 3">
    <name type="scientific">Cadophora malorum</name>
    <dbReference type="NCBI Taxonomy" id="108018"/>
    <lineage>
        <taxon>Eukaryota</taxon>
        <taxon>Fungi</taxon>
        <taxon>Dikarya</taxon>
        <taxon>Ascomycota</taxon>
        <taxon>Pezizomycotina</taxon>
        <taxon>Leotiomycetes</taxon>
        <taxon>Helotiales</taxon>
        <taxon>Ploettnerulaceae</taxon>
        <taxon>Cadophora</taxon>
    </lineage>
</organism>